<dbReference type="SUPFAM" id="SSF51735">
    <property type="entry name" value="NAD(P)-binding Rossmann-fold domains"/>
    <property type="match status" value="1"/>
</dbReference>
<dbReference type="PANTHER" id="PTHR14239:SF0">
    <property type="entry name" value="F420-DEPENDENT NADP REDUCTASE"/>
    <property type="match status" value="1"/>
</dbReference>
<dbReference type="InterPro" id="IPR036291">
    <property type="entry name" value="NAD(P)-bd_dom_sf"/>
</dbReference>
<dbReference type="GO" id="GO:0015677">
    <property type="term" value="P:copper ion import"/>
    <property type="evidence" value="ECO:0007669"/>
    <property type="project" value="TreeGrafter"/>
</dbReference>
<dbReference type="InterPro" id="IPR028939">
    <property type="entry name" value="P5C_Rdtase_cat_N"/>
</dbReference>
<evidence type="ECO:0000256" key="1">
    <source>
        <dbReference type="ARBA" id="ARBA00023002"/>
    </source>
</evidence>
<accession>A0A3D9ZVZ4</accession>
<proteinExistence type="predicted"/>
<evidence type="ECO:0000313" key="4">
    <source>
        <dbReference type="Proteomes" id="UP000256913"/>
    </source>
</evidence>
<dbReference type="RefSeq" id="WP_116073718.1">
    <property type="nucleotide sequence ID" value="NZ_BONB01000012.1"/>
</dbReference>
<dbReference type="InterPro" id="IPR051267">
    <property type="entry name" value="STEAP_metalloreductase"/>
</dbReference>
<dbReference type="PANTHER" id="PTHR14239">
    <property type="entry name" value="DUDULIN-RELATED"/>
    <property type="match status" value="1"/>
</dbReference>
<evidence type="ECO:0000313" key="3">
    <source>
        <dbReference type="EMBL" id="REG01447.1"/>
    </source>
</evidence>
<protein>
    <recommendedName>
        <fullName evidence="2">Pyrroline-5-carboxylate reductase catalytic N-terminal domain-containing protein</fullName>
    </recommendedName>
</protein>
<dbReference type="Proteomes" id="UP000256913">
    <property type="component" value="Unassembled WGS sequence"/>
</dbReference>
<reference evidence="3 4" key="1">
    <citation type="submission" date="2018-08" db="EMBL/GenBank/DDBJ databases">
        <title>Sequencing the genomes of 1000 actinobacteria strains.</title>
        <authorList>
            <person name="Klenk H.-P."/>
        </authorList>
    </citation>
    <scope>NUCLEOTIDE SEQUENCE [LARGE SCALE GENOMIC DNA]</scope>
    <source>
        <strain evidence="3 4">DSM 44099</strain>
    </source>
</reference>
<name>A0A3D9ZVZ4_9ACTN</name>
<dbReference type="GO" id="GO:0052851">
    <property type="term" value="F:ferric-chelate reductase (NADPH) activity"/>
    <property type="evidence" value="ECO:0007669"/>
    <property type="project" value="TreeGrafter"/>
</dbReference>
<dbReference type="GO" id="GO:0005886">
    <property type="term" value="C:plasma membrane"/>
    <property type="evidence" value="ECO:0007669"/>
    <property type="project" value="TreeGrafter"/>
</dbReference>
<feature type="domain" description="Pyrroline-5-carboxylate reductase catalytic N-terminal" evidence="2">
    <location>
        <begin position="4"/>
        <end position="93"/>
    </location>
</feature>
<organism evidence="3 4">
    <name type="scientific">Asanoa ferruginea</name>
    <dbReference type="NCBI Taxonomy" id="53367"/>
    <lineage>
        <taxon>Bacteria</taxon>
        <taxon>Bacillati</taxon>
        <taxon>Actinomycetota</taxon>
        <taxon>Actinomycetes</taxon>
        <taxon>Micromonosporales</taxon>
        <taxon>Micromonosporaceae</taxon>
        <taxon>Asanoa</taxon>
    </lineage>
</organism>
<keyword evidence="1" id="KW-0560">Oxidoreductase</keyword>
<dbReference type="EMBL" id="QUMQ01000001">
    <property type="protein sequence ID" value="REG01447.1"/>
    <property type="molecule type" value="Genomic_DNA"/>
</dbReference>
<dbReference type="AlphaFoldDB" id="A0A3D9ZVZ4"/>
<dbReference type="Pfam" id="PF03807">
    <property type="entry name" value="F420_oxidored"/>
    <property type="match status" value="1"/>
</dbReference>
<dbReference type="Gene3D" id="3.40.50.720">
    <property type="entry name" value="NAD(P)-binding Rossmann-like Domain"/>
    <property type="match status" value="1"/>
</dbReference>
<dbReference type="OrthoDB" id="1523398at2"/>
<comment type="caution">
    <text evidence="3">The sequence shown here is derived from an EMBL/GenBank/DDBJ whole genome shotgun (WGS) entry which is preliminary data.</text>
</comment>
<gene>
    <name evidence="3" type="ORF">DFJ67_7531</name>
</gene>
<dbReference type="GO" id="GO:0008823">
    <property type="term" value="F:cupric reductase (NADH) activity"/>
    <property type="evidence" value="ECO:0007669"/>
    <property type="project" value="TreeGrafter"/>
</dbReference>
<sequence length="220" mass="22192">MSGRVAVLGAGKVGTVLARLSVAAGRPTAIAGSGDPAALGMIVDVLAPGAVPMTGADAARSADIVVVAVPLARLSSVPTAALKGRIVVDAMNYWPPVDGTLAAFEGATRSSSEIVREVLGAEHLVKSFNHMGYHELDAWALPPGDPQRRALAVAGDDPAVVQVAAELVDAMGFDPLALHPLSAGRVLQPGSSDIFGANLTRAELLSTLDALGAAPATARP</sequence>
<evidence type="ECO:0000259" key="2">
    <source>
        <dbReference type="Pfam" id="PF03807"/>
    </source>
</evidence>
<keyword evidence="4" id="KW-1185">Reference proteome</keyword>